<evidence type="ECO:0000256" key="1">
    <source>
        <dbReference type="ARBA" id="ARBA00022670"/>
    </source>
</evidence>
<accession>A0A839V1J5</accession>
<protein>
    <submittedName>
        <fullName evidence="5">Acetylornithine deacetylase/succinyl-diaminopimelate desuccinylase-like protein</fullName>
    </submittedName>
</protein>
<dbReference type="Gene3D" id="3.40.630.10">
    <property type="entry name" value="Zn peptidases"/>
    <property type="match status" value="1"/>
</dbReference>
<dbReference type="NCBIfam" id="NF006579">
    <property type="entry name" value="PRK09104.1"/>
    <property type="match status" value="1"/>
</dbReference>
<name>A0A839V1J5_9PROT</name>
<dbReference type="PANTHER" id="PTHR43270">
    <property type="entry name" value="BETA-ALA-HIS DIPEPTIDASE"/>
    <property type="match status" value="1"/>
</dbReference>
<evidence type="ECO:0000256" key="2">
    <source>
        <dbReference type="ARBA" id="ARBA00022723"/>
    </source>
</evidence>
<keyword evidence="1" id="KW-0645">Protease</keyword>
<dbReference type="InterPro" id="IPR051458">
    <property type="entry name" value="Cyt/Met_Dipeptidase"/>
</dbReference>
<keyword evidence="2" id="KW-0479">Metal-binding</keyword>
<dbReference type="GO" id="GO:0008233">
    <property type="term" value="F:peptidase activity"/>
    <property type="evidence" value="ECO:0007669"/>
    <property type="project" value="UniProtKB-KW"/>
</dbReference>
<keyword evidence="6" id="KW-1185">Reference proteome</keyword>
<dbReference type="EMBL" id="JACHXV010000010">
    <property type="protein sequence ID" value="MBB3174725.1"/>
    <property type="molecule type" value="Genomic_DNA"/>
</dbReference>
<evidence type="ECO:0000313" key="6">
    <source>
        <dbReference type="Proteomes" id="UP000557688"/>
    </source>
</evidence>
<dbReference type="InterPro" id="IPR011650">
    <property type="entry name" value="Peptidase_M20_dimer"/>
</dbReference>
<organism evidence="5 6">
    <name type="scientific">Endobacter medicaginis</name>
    <dbReference type="NCBI Taxonomy" id="1181271"/>
    <lineage>
        <taxon>Bacteria</taxon>
        <taxon>Pseudomonadati</taxon>
        <taxon>Pseudomonadota</taxon>
        <taxon>Alphaproteobacteria</taxon>
        <taxon>Acetobacterales</taxon>
        <taxon>Acetobacteraceae</taxon>
        <taxon>Endobacter</taxon>
    </lineage>
</organism>
<keyword evidence="3" id="KW-0378">Hydrolase</keyword>
<evidence type="ECO:0000259" key="4">
    <source>
        <dbReference type="Pfam" id="PF07687"/>
    </source>
</evidence>
<sequence>MPDTLPARIGDALRAADAGLDASLERLFNLLRIPSISTQPAHAGDCRAAAQWLAGELTGLGLDASLRETAGHPIVVAHAPGGGPDDHRPHVLFYGHYDVQPVDPLSLWHSPPFEPKFEGEGDARRVVARGASDDKGQVLTFVEALRALRETGLELPVRVSLLIEGEEESGGANLPGFLADNAEELACDVALICDTDMLPGRVPAICAMLRGLVGEEVVLRAADRDLHSGMFGNAAANPIAILARILADLRDADGRVTLTGFYDGVPVIPEALRAQWATLGLDDDAAMLSPYGLSQAAGERGFSAMEQVWVRPSCEINGISGGYTGDGFKTVLPAEAMAKVSFRLVGTQDPDAIRSAFRKHVTDRLPPDVTATFHPHGGSRAVSLPLDGPWLRAALAALGEEWGHKAAVVASGGSIPVATLLLDTLGVETLLIGFARADDRIHSPNEKYDVDSFHHGIRSWIRVLAALGTVKADA</sequence>
<comment type="caution">
    <text evidence="5">The sequence shown here is derived from an EMBL/GenBank/DDBJ whole genome shotgun (WGS) entry which is preliminary data.</text>
</comment>
<dbReference type="PANTHER" id="PTHR43270:SF12">
    <property type="entry name" value="SUCCINYL-DIAMINOPIMELATE DESUCCINYLASE"/>
    <property type="match status" value="1"/>
</dbReference>
<dbReference type="Pfam" id="PF01546">
    <property type="entry name" value="Peptidase_M20"/>
    <property type="match status" value="1"/>
</dbReference>
<evidence type="ECO:0000256" key="3">
    <source>
        <dbReference type="ARBA" id="ARBA00022801"/>
    </source>
</evidence>
<dbReference type="SUPFAM" id="SSF53187">
    <property type="entry name" value="Zn-dependent exopeptidases"/>
    <property type="match status" value="1"/>
</dbReference>
<dbReference type="InterPro" id="IPR002933">
    <property type="entry name" value="Peptidase_M20"/>
</dbReference>
<dbReference type="RefSeq" id="WP_246330246.1">
    <property type="nucleotide sequence ID" value="NZ_JACHXV010000010.1"/>
</dbReference>
<gene>
    <name evidence="5" type="ORF">FHR90_002571</name>
</gene>
<dbReference type="Proteomes" id="UP000557688">
    <property type="component" value="Unassembled WGS sequence"/>
</dbReference>
<dbReference type="Gene3D" id="3.30.70.360">
    <property type="match status" value="1"/>
</dbReference>
<dbReference type="GO" id="GO:0046872">
    <property type="term" value="F:metal ion binding"/>
    <property type="evidence" value="ECO:0007669"/>
    <property type="project" value="UniProtKB-KW"/>
</dbReference>
<proteinExistence type="predicted"/>
<evidence type="ECO:0000313" key="5">
    <source>
        <dbReference type="EMBL" id="MBB3174725.1"/>
    </source>
</evidence>
<dbReference type="Pfam" id="PF07687">
    <property type="entry name" value="M20_dimer"/>
    <property type="match status" value="1"/>
</dbReference>
<feature type="domain" description="Peptidase M20 dimerisation" evidence="4">
    <location>
        <begin position="210"/>
        <end position="368"/>
    </location>
</feature>
<reference evidence="5 6" key="1">
    <citation type="submission" date="2020-08" db="EMBL/GenBank/DDBJ databases">
        <title>Genomic Encyclopedia of Type Strains, Phase III (KMG-III): the genomes of soil and plant-associated and newly described type strains.</title>
        <authorList>
            <person name="Whitman W."/>
        </authorList>
    </citation>
    <scope>NUCLEOTIDE SEQUENCE [LARGE SCALE GENOMIC DNA]</scope>
    <source>
        <strain evidence="5 6">CECT 8088</strain>
    </source>
</reference>
<dbReference type="GO" id="GO:0006508">
    <property type="term" value="P:proteolysis"/>
    <property type="evidence" value="ECO:0007669"/>
    <property type="project" value="UniProtKB-KW"/>
</dbReference>
<dbReference type="AlphaFoldDB" id="A0A839V1J5"/>